<dbReference type="Gene3D" id="3.40.1450.10">
    <property type="entry name" value="BPG-independent phosphoglycerate mutase, domain B"/>
    <property type="match status" value="1"/>
</dbReference>
<evidence type="ECO:0000256" key="3">
    <source>
        <dbReference type="ARBA" id="ARBA00004798"/>
    </source>
</evidence>
<dbReference type="EMBL" id="FZON01000006">
    <property type="protein sequence ID" value="SNS19281.1"/>
    <property type="molecule type" value="Genomic_DNA"/>
</dbReference>
<dbReference type="InterPro" id="IPR036646">
    <property type="entry name" value="PGAM_B_sf"/>
</dbReference>
<keyword evidence="8 9" id="KW-0413">Isomerase</keyword>
<dbReference type="InterPro" id="IPR005995">
    <property type="entry name" value="Pgm_bpd_ind"/>
</dbReference>
<comment type="subunit">
    <text evidence="9">Monomer.</text>
</comment>
<keyword evidence="5 9" id="KW-0479">Metal-binding</keyword>
<dbReference type="Pfam" id="PF01676">
    <property type="entry name" value="Metalloenzyme"/>
    <property type="match status" value="1"/>
</dbReference>
<comment type="cofactor">
    <cofactor evidence="9">
        <name>Mn(2+)</name>
        <dbReference type="ChEBI" id="CHEBI:29035"/>
    </cofactor>
    <text evidence="9">Binds 2 manganese ions per subunit.</text>
</comment>
<evidence type="ECO:0000256" key="11">
    <source>
        <dbReference type="PIRSR" id="PIRSR001492-1"/>
    </source>
</evidence>
<dbReference type="GO" id="GO:0006007">
    <property type="term" value="P:glucose catabolic process"/>
    <property type="evidence" value="ECO:0007669"/>
    <property type="project" value="InterPro"/>
</dbReference>
<evidence type="ECO:0000256" key="12">
    <source>
        <dbReference type="PIRSR" id="PIRSR001492-2"/>
    </source>
</evidence>
<dbReference type="PIRSF" id="PIRSF001492">
    <property type="entry name" value="IPGAM"/>
    <property type="match status" value="1"/>
</dbReference>
<evidence type="ECO:0000259" key="14">
    <source>
        <dbReference type="Pfam" id="PF01676"/>
    </source>
</evidence>
<feature type="binding site" evidence="9 13">
    <location>
        <position position="434"/>
    </location>
    <ligand>
        <name>Mn(2+)</name>
        <dbReference type="ChEBI" id="CHEBI:29035"/>
        <label>2</label>
    </ligand>
</feature>
<dbReference type="HAMAP" id="MF_01038">
    <property type="entry name" value="GpmI"/>
    <property type="match status" value="1"/>
</dbReference>
<feature type="binding site" evidence="9 12">
    <location>
        <begin position="150"/>
        <end position="151"/>
    </location>
    <ligand>
        <name>substrate</name>
    </ligand>
</feature>
<feature type="binding site" evidence="9 12">
    <location>
        <position position="186"/>
    </location>
    <ligand>
        <name>substrate</name>
    </ligand>
</feature>
<evidence type="ECO:0000256" key="13">
    <source>
        <dbReference type="PIRSR" id="PIRSR001492-3"/>
    </source>
</evidence>
<dbReference type="NCBIfam" id="TIGR01307">
    <property type="entry name" value="pgm_bpd_ind"/>
    <property type="match status" value="1"/>
</dbReference>
<evidence type="ECO:0000256" key="7">
    <source>
        <dbReference type="ARBA" id="ARBA00023211"/>
    </source>
</evidence>
<dbReference type="Proteomes" id="UP000198440">
    <property type="component" value="Unassembled WGS sequence"/>
</dbReference>
<proteinExistence type="inferred from homology"/>
<dbReference type="GO" id="GO:0006096">
    <property type="term" value="P:glycolytic process"/>
    <property type="evidence" value="ECO:0007669"/>
    <property type="project" value="UniProtKB-UniRule"/>
</dbReference>
<dbReference type="GO" id="GO:0005829">
    <property type="term" value="C:cytosol"/>
    <property type="evidence" value="ECO:0007669"/>
    <property type="project" value="TreeGrafter"/>
</dbReference>
<comment type="similarity">
    <text evidence="4 9">Belongs to the BPG-independent phosphoglycerate mutase family.</text>
</comment>
<feature type="binding site" evidence="9 12">
    <location>
        <position position="180"/>
    </location>
    <ligand>
        <name>substrate</name>
    </ligand>
</feature>
<feature type="binding site" evidence="9 13">
    <location>
        <position position="452"/>
    </location>
    <ligand>
        <name>Mn(2+)</name>
        <dbReference type="ChEBI" id="CHEBI:29035"/>
        <label>1</label>
    </ligand>
</feature>
<dbReference type="Gene3D" id="3.40.720.10">
    <property type="entry name" value="Alkaline Phosphatase, subunit A"/>
    <property type="match status" value="1"/>
</dbReference>
<dbReference type="CDD" id="cd16010">
    <property type="entry name" value="iPGM"/>
    <property type="match status" value="1"/>
</dbReference>
<dbReference type="AlphaFoldDB" id="A0A239CHY5"/>
<evidence type="ECO:0000259" key="15">
    <source>
        <dbReference type="Pfam" id="PF06415"/>
    </source>
</evidence>
<feature type="binding site" evidence="9 13">
    <location>
        <position position="396"/>
    </location>
    <ligand>
        <name>Mn(2+)</name>
        <dbReference type="ChEBI" id="CHEBI:29035"/>
        <label>1</label>
    </ligand>
</feature>
<evidence type="ECO:0000256" key="4">
    <source>
        <dbReference type="ARBA" id="ARBA00008819"/>
    </source>
</evidence>
<gene>
    <name evidence="9" type="primary">gpmI</name>
    <name evidence="16" type="ORF">SAMN04488078_1006139</name>
</gene>
<evidence type="ECO:0000256" key="1">
    <source>
        <dbReference type="ARBA" id="ARBA00000370"/>
    </source>
</evidence>
<feature type="binding site" evidence="9 13">
    <location>
        <position position="60"/>
    </location>
    <ligand>
        <name>Mn(2+)</name>
        <dbReference type="ChEBI" id="CHEBI:29035"/>
        <label>2</label>
    </ligand>
</feature>
<dbReference type="RefSeq" id="WP_089276813.1">
    <property type="nucleotide sequence ID" value="NZ_FZON01000006.1"/>
</dbReference>
<feature type="binding site" evidence="9 13">
    <location>
        <position position="10"/>
    </location>
    <ligand>
        <name>Mn(2+)</name>
        <dbReference type="ChEBI" id="CHEBI:29035"/>
        <label>2</label>
    </ligand>
</feature>
<organism evidence="16 17">
    <name type="scientific">Antarctobacter heliothermus</name>
    <dbReference type="NCBI Taxonomy" id="74033"/>
    <lineage>
        <taxon>Bacteria</taxon>
        <taxon>Pseudomonadati</taxon>
        <taxon>Pseudomonadota</taxon>
        <taxon>Alphaproteobacteria</taxon>
        <taxon>Rhodobacterales</taxon>
        <taxon>Roseobacteraceae</taxon>
        <taxon>Antarctobacter</taxon>
    </lineage>
</organism>
<accession>A0A239CHY5</accession>
<dbReference type="OrthoDB" id="9800863at2"/>
<dbReference type="Pfam" id="PF06415">
    <property type="entry name" value="iPGM_N"/>
    <property type="match status" value="1"/>
</dbReference>
<comment type="function">
    <text evidence="2 9">Catalyzes the interconversion of 2-phosphoglycerate and 3-phosphoglycerate.</text>
</comment>
<protein>
    <recommendedName>
        <fullName evidence="9 10">2,3-bisphosphoglycerate-independent phosphoglycerate mutase</fullName>
        <shortName evidence="9">BPG-independent PGAM</shortName>
        <shortName evidence="9">Phosphoglyceromutase</shortName>
        <shortName evidence="9">iPGM</shortName>
        <ecNumber evidence="9 10">5.4.2.12</ecNumber>
    </recommendedName>
</protein>
<feature type="domain" description="BPG-independent PGAM N-terminal" evidence="15">
    <location>
        <begin position="80"/>
        <end position="288"/>
    </location>
</feature>
<dbReference type="PANTHER" id="PTHR31637">
    <property type="entry name" value="2,3-BISPHOSPHOGLYCERATE-INDEPENDENT PHOSPHOGLYCERATE MUTASE"/>
    <property type="match status" value="1"/>
</dbReference>
<feature type="domain" description="Metalloenzyme" evidence="14">
    <location>
        <begin position="2"/>
        <end position="489"/>
    </location>
</feature>
<evidence type="ECO:0000256" key="8">
    <source>
        <dbReference type="ARBA" id="ARBA00023235"/>
    </source>
</evidence>
<dbReference type="GO" id="GO:0030145">
    <property type="term" value="F:manganese ion binding"/>
    <property type="evidence" value="ECO:0007669"/>
    <property type="project" value="UniProtKB-UniRule"/>
</dbReference>
<reference evidence="16 17" key="1">
    <citation type="submission" date="2017-06" db="EMBL/GenBank/DDBJ databases">
        <authorList>
            <person name="Kim H.J."/>
            <person name="Triplett B.A."/>
        </authorList>
    </citation>
    <scope>NUCLEOTIDE SEQUENCE [LARGE SCALE GENOMIC DNA]</scope>
    <source>
        <strain evidence="16 17">DSM 11445</strain>
    </source>
</reference>
<dbReference type="EC" id="5.4.2.12" evidence="9 10"/>
<dbReference type="InterPro" id="IPR017850">
    <property type="entry name" value="Alkaline_phosphatase_core_sf"/>
</dbReference>
<evidence type="ECO:0000256" key="9">
    <source>
        <dbReference type="HAMAP-Rule" id="MF_01038"/>
    </source>
</evidence>
<keyword evidence="6 9" id="KW-0324">Glycolysis</keyword>
<keyword evidence="7 9" id="KW-0464">Manganese</keyword>
<sequence length="501" mass="53695">MKPVILTILDGWGLREDAENNAPKLAKTPTMDRLSASCPHATLITHGPDVGLPTGQMGNSEVGHTNIGAGRVVAMDLGQIDLAIEDGSFFDNAQILSFAERVKNAGGTAHLMGLTSDGGVHAHTDHILAAAKSLTDQGLPVAIHVITDGRDVPPTSAKDQIAAFQAALPKGAKIVSVTGRYYAMDRDTRWDRVEKAYRAMVEGDAPAQPDALTGIKASYADDKADEFILPFIVNGYTGLAEGDGVFFLNFRADRAREILSAIGDPQFDGFTRTRKPLSALLGMVDYSKAHAEYMTTAYPKQTIVNTLGEWVAKQGKTQFRLAETEKYPHVTFFLNGGKETPEPHEDRFMPKSPKVATYDLQPEMSAGEVTEKFLEAIDHGYDLIVVNFANPDMVGHTGDLQAAMKACEAVDAGLGRVVAKLEETGGALLVIADHGNCETMVDPETGGPHTAHTTNLVPVILFGGPEGAQLNDGRLADVAPTLLQLMELPQPEEMTGVSLIK</sequence>
<dbReference type="InterPro" id="IPR006124">
    <property type="entry name" value="Metalloenzyme"/>
</dbReference>
<feature type="binding site" evidence="9 12">
    <location>
        <position position="326"/>
    </location>
    <ligand>
        <name>substrate</name>
    </ligand>
</feature>
<evidence type="ECO:0000256" key="5">
    <source>
        <dbReference type="ARBA" id="ARBA00022723"/>
    </source>
</evidence>
<dbReference type="SUPFAM" id="SSF64158">
    <property type="entry name" value="2,3-Bisphosphoglycerate-independent phosphoglycerate mutase, substrate-binding domain"/>
    <property type="match status" value="1"/>
</dbReference>
<feature type="binding site" evidence="9 13">
    <location>
        <position position="392"/>
    </location>
    <ligand>
        <name>Mn(2+)</name>
        <dbReference type="ChEBI" id="CHEBI:29035"/>
        <label>1</label>
    </ligand>
</feature>
<evidence type="ECO:0000313" key="16">
    <source>
        <dbReference type="EMBL" id="SNS19281.1"/>
    </source>
</evidence>
<comment type="pathway">
    <text evidence="3 9">Carbohydrate degradation; glycolysis; pyruvate from D-glyceraldehyde 3-phosphate: step 3/5.</text>
</comment>
<feature type="binding site" evidence="9 12">
    <location>
        <begin position="251"/>
        <end position="254"/>
    </location>
    <ligand>
        <name>substrate</name>
    </ligand>
</feature>
<feature type="active site" description="Phosphoserine intermediate" evidence="9 11">
    <location>
        <position position="60"/>
    </location>
</feature>
<dbReference type="FunFam" id="3.40.1450.10:FF:000002">
    <property type="entry name" value="2,3-bisphosphoglycerate-independent phosphoglycerate mutase"/>
    <property type="match status" value="1"/>
</dbReference>
<dbReference type="GO" id="GO:0004619">
    <property type="term" value="F:phosphoglycerate mutase activity"/>
    <property type="evidence" value="ECO:0007669"/>
    <property type="project" value="UniProtKB-UniRule"/>
</dbReference>
<evidence type="ECO:0000256" key="2">
    <source>
        <dbReference type="ARBA" id="ARBA00002315"/>
    </source>
</evidence>
<dbReference type="UniPathway" id="UPA00109">
    <property type="reaction ID" value="UER00186"/>
</dbReference>
<dbReference type="PANTHER" id="PTHR31637:SF0">
    <property type="entry name" value="2,3-BISPHOSPHOGLYCERATE-INDEPENDENT PHOSPHOGLYCERATE MUTASE"/>
    <property type="match status" value="1"/>
</dbReference>
<feature type="binding site" evidence="9 12">
    <location>
        <position position="121"/>
    </location>
    <ligand>
        <name>substrate</name>
    </ligand>
</feature>
<feature type="binding site" evidence="9 13">
    <location>
        <position position="433"/>
    </location>
    <ligand>
        <name>Mn(2+)</name>
        <dbReference type="ChEBI" id="CHEBI:29035"/>
        <label>2</label>
    </ligand>
</feature>
<evidence type="ECO:0000313" key="17">
    <source>
        <dbReference type="Proteomes" id="UP000198440"/>
    </source>
</evidence>
<evidence type="ECO:0000256" key="10">
    <source>
        <dbReference type="NCBIfam" id="TIGR01307"/>
    </source>
</evidence>
<dbReference type="InterPro" id="IPR011258">
    <property type="entry name" value="BPG-indep_PGM_N"/>
</dbReference>
<evidence type="ECO:0000256" key="6">
    <source>
        <dbReference type="ARBA" id="ARBA00023152"/>
    </source>
</evidence>
<name>A0A239CHY5_9RHOB</name>
<dbReference type="SUPFAM" id="SSF53649">
    <property type="entry name" value="Alkaline phosphatase-like"/>
    <property type="match status" value="1"/>
</dbReference>
<comment type="catalytic activity">
    <reaction evidence="1 9">
        <text>(2R)-2-phosphoglycerate = (2R)-3-phosphoglycerate</text>
        <dbReference type="Rhea" id="RHEA:15901"/>
        <dbReference type="ChEBI" id="CHEBI:58272"/>
        <dbReference type="ChEBI" id="CHEBI:58289"/>
        <dbReference type="EC" id="5.4.2.12"/>
    </reaction>
</comment>